<dbReference type="AlphaFoldDB" id="A0AAV7W419"/>
<gene>
    <name evidence="1" type="ORF">NDU88_004111</name>
</gene>
<reference evidence="1" key="1">
    <citation type="journal article" date="2022" name="bioRxiv">
        <title>Sequencing and chromosome-scale assembly of the giantPleurodeles waltlgenome.</title>
        <authorList>
            <person name="Brown T."/>
            <person name="Elewa A."/>
            <person name="Iarovenko S."/>
            <person name="Subramanian E."/>
            <person name="Araus A.J."/>
            <person name="Petzold A."/>
            <person name="Susuki M."/>
            <person name="Suzuki K.-i.T."/>
            <person name="Hayashi T."/>
            <person name="Toyoda A."/>
            <person name="Oliveira C."/>
            <person name="Osipova E."/>
            <person name="Leigh N.D."/>
            <person name="Simon A."/>
            <person name="Yun M.H."/>
        </authorList>
    </citation>
    <scope>NUCLEOTIDE SEQUENCE</scope>
    <source>
        <strain evidence="1">20211129_DDA</strain>
        <tissue evidence="1">Liver</tissue>
    </source>
</reference>
<proteinExistence type="predicted"/>
<evidence type="ECO:0000313" key="1">
    <source>
        <dbReference type="EMBL" id="KAJ1208728.1"/>
    </source>
</evidence>
<accession>A0AAV7W419</accession>
<dbReference type="EMBL" id="JANPWB010000002">
    <property type="protein sequence ID" value="KAJ1208728.1"/>
    <property type="molecule type" value="Genomic_DNA"/>
</dbReference>
<sequence>MRNHMLRRHDPKNDVSVGMDAAEKSDACAAKVMLSYFAGCKPTLTFRNSPLRHNGVCHASKIPLKVTNRLKNISYTSKGSDPYGSRGQQ</sequence>
<evidence type="ECO:0000313" key="2">
    <source>
        <dbReference type="Proteomes" id="UP001066276"/>
    </source>
</evidence>
<comment type="caution">
    <text evidence="1">The sequence shown here is derived from an EMBL/GenBank/DDBJ whole genome shotgun (WGS) entry which is preliminary data.</text>
</comment>
<keyword evidence="2" id="KW-1185">Reference proteome</keyword>
<name>A0AAV7W419_PLEWA</name>
<organism evidence="1 2">
    <name type="scientific">Pleurodeles waltl</name>
    <name type="common">Iberian ribbed newt</name>
    <dbReference type="NCBI Taxonomy" id="8319"/>
    <lineage>
        <taxon>Eukaryota</taxon>
        <taxon>Metazoa</taxon>
        <taxon>Chordata</taxon>
        <taxon>Craniata</taxon>
        <taxon>Vertebrata</taxon>
        <taxon>Euteleostomi</taxon>
        <taxon>Amphibia</taxon>
        <taxon>Batrachia</taxon>
        <taxon>Caudata</taxon>
        <taxon>Salamandroidea</taxon>
        <taxon>Salamandridae</taxon>
        <taxon>Pleurodelinae</taxon>
        <taxon>Pleurodeles</taxon>
    </lineage>
</organism>
<protein>
    <submittedName>
        <fullName evidence="1">Uncharacterized protein</fullName>
    </submittedName>
</protein>
<dbReference type="Proteomes" id="UP001066276">
    <property type="component" value="Chromosome 1_2"/>
</dbReference>